<sequence length="83" mass="9455">MYLRTYVKLFLHKSLVGDANFAAWRLFVSTDGEIDRLPFAKYYKAHYRKHLKKAKIGLAIDDWGSASLIDDLGQIISAQILPA</sequence>
<gene>
    <name evidence="1" type="ORF">EFB08_17690</name>
</gene>
<evidence type="ECO:0000313" key="1">
    <source>
        <dbReference type="EMBL" id="RNI23381.1"/>
    </source>
</evidence>
<dbReference type="Proteomes" id="UP000272117">
    <property type="component" value="Unassembled WGS sequence"/>
</dbReference>
<comment type="caution">
    <text evidence="1">The sequence shown here is derived from an EMBL/GenBank/DDBJ whole genome shotgun (WGS) entry which is preliminary data.</text>
</comment>
<dbReference type="EMBL" id="RJJD01000015">
    <property type="protein sequence ID" value="RNI23381.1"/>
    <property type="molecule type" value="Genomic_DNA"/>
</dbReference>
<reference evidence="1 2" key="1">
    <citation type="submission" date="2018-11" db="EMBL/GenBank/DDBJ databases">
        <title>Rufibacter latericius sp. nov., isolated from water in Baiyang Lake.</title>
        <authorList>
            <person name="Yang Y."/>
        </authorList>
    </citation>
    <scope>NUCLEOTIDE SEQUENCE [LARGE SCALE GENOMIC DNA]</scope>
    <source>
        <strain evidence="1 2">R-22-1c-1</strain>
    </source>
</reference>
<proteinExistence type="predicted"/>
<evidence type="ECO:0000313" key="2">
    <source>
        <dbReference type="Proteomes" id="UP000272117"/>
    </source>
</evidence>
<name>A0A3M9MCU0_9BACT</name>
<dbReference type="AlphaFoldDB" id="A0A3M9MCU0"/>
<organism evidence="1 2">
    <name type="scientific">Rufibacter latericius</name>
    <dbReference type="NCBI Taxonomy" id="2487040"/>
    <lineage>
        <taxon>Bacteria</taxon>
        <taxon>Pseudomonadati</taxon>
        <taxon>Bacteroidota</taxon>
        <taxon>Cytophagia</taxon>
        <taxon>Cytophagales</taxon>
        <taxon>Hymenobacteraceae</taxon>
        <taxon>Rufibacter</taxon>
    </lineage>
</organism>
<protein>
    <submittedName>
        <fullName evidence="1">Uncharacterized protein</fullName>
    </submittedName>
</protein>
<accession>A0A3M9MCU0</accession>
<keyword evidence="2" id="KW-1185">Reference proteome</keyword>